<dbReference type="EC" id="2.3.2.27" evidence="4"/>
<keyword evidence="10" id="KW-0862">Zinc</keyword>
<evidence type="ECO:0000256" key="9">
    <source>
        <dbReference type="ARBA" id="ARBA00022786"/>
    </source>
</evidence>
<dbReference type="PANTHER" id="PTHR46913">
    <property type="entry name" value="RING-H2 FINGER PROTEIN ATL16"/>
    <property type="match status" value="1"/>
</dbReference>
<keyword evidence="12 15" id="KW-0472">Membrane</keyword>
<evidence type="ECO:0000256" key="8">
    <source>
        <dbReference type="ARBA" id="ARBA00022771"/>
    </source>
</evidence>
<dbReference type="Gene3D" id="3.30.40.10">
    <property type="entry name" value="Zinc/RING finger domain, C3HC4 (zinc finger)"/>
    <property type="match status" value="1"/>
</dbReference>
<evidence type="ECO:0000256" key="2">
    <source>
        <dbReference type="ARBA" id="ARBA00004167"/>
    </source>
</evidence>
<evidence type="ECO:0000256" key="10">
    <source>
        <dbReference type="ARBA" id="ARBA00022833"/>
    </source>
</evidence>
<dbReference type="GO" id="GO:0061630">
    <property type="term" value="F:ubiquitin protein ligase activity"/>
    <property type="evidence" value="ECO:0007669"/>
    <property type="project" value="UniProtKB-EC"/>
</dbReference>
<keyword evidence="9" id="KW-0833">Ubl conjugation pathway</keyword>
<dbReference type="Proteomes" id="UP000257109">
    <property type="component" value="Unassembled WGS sequence"/>
</dbReference>
<comment type="subcellular location">
    <subcellularLocation>
        <location evidence="2">Membrane</location>
        <topology evidence="2">Single-pass membrane protein</topology>
    </subcellularLocation>
</comment>
<evidence type="ECO:0000256" key="5">
    <source>
        <dbReference type="ARBA" id="ARBA00022679"/>
    </source>
</evidence>
<evidence type="ECO:0000256" key="11">
    <source>
        <dbReference type="ARBA" id="ARBA00022989"/>
    </source>
</evidence>
<dbReference type="InterPro" id="IPR013083">
    <property type="entry name" value="Znf_RING/FYVE/PHD"/>
</dbReference>
<evidence type="ECO:0000256" key="12">
    <source>
        <dbReference type="ARBA" id="ARBA00023136"/>
    </source>
</evidence>
<reference evidence="17" key="1">
    <citation type="submission" date="2018-05" db="EMBL/GenBank/DDBJ databases">
        <title>Draft genome of Mucuna pruriens seed.</title>
        <authorList>
            <person name="Nnadi N.E."/>
            <person name="Vos R."/>
            <person name="Hasami M.H."/>
            <person name="Devisetty U.K."/>
            <person name="Aguiy J.C."/>
        </authorList>
    </citation>
    <scope>NUCLEOTIDE SEQUENCE [LARGE SCALE GENOMIC DNA]</scope>
    <source>
        <strain evidence="17">JCA_2017</strain>
    </source>
</reference>
<feature type="domain" description="RING-type" evidence="16">
    <location>
        <begin position="149"/>
        <end position="191"/>
    </location>
</feature>
<comment type="caution">
    <text evidence="17">The sequence shown here is derived from an EMBL/GenBank/DDBJ whole genome shotgun (WGS) entry which is preliminary data.</text>
</comment>
<evidence type="ECO:0000313" key="18">
    <source>
        <dbReference type="Proteomes" id="UP000257109"/>
    </source>
</evidence>
<evidence type="ECO:0000256" key="15">
    <source>
        <dbReference type="SAM" id="Phobius"/>
    </source>
</evidence>
<comment type="similarity">
    <text evidence="13">Belongs to the RING-type zinc finger family. ATL subfamily.</text>
</comment>
<evidence type="ECO:0000256" key="1">
    <source>
        <dbReference type="ARBA" id="ARBA00000900"/>
    </source>
</evidence>
<keyword evidence="11 15" id="KW-1133">Transmembrane helix</keyword>
<dbReference type="AlphaFoldDB" id="A0A371E466"/>
<comment type="pathway">
    <text evidence="3">Protein modification; protein ubiquitination.</text>
</comment>
<dbReference type="GO" id="GO:0008270">
    <property type="term" value="F:zinc ion binding"/>
    <property type="evidence" value="ECO:0007669"/>
    <property type="project" value="UniProtKB-KW"/>
</dbReference>
<dbReference type="STRING" id="157652.A0A371E466"/>
<dbReference type="PROSITE" id="PS50089">
    <property type="entry name" value="ZF_RING_2"/>
    <property type="match status" value="1"/>
</dbReference>
<comment type="catalytic activity">
    <reaction evidence="1">
        <text>S-ubiquitinyl-[E2 ubiquitin-conjugating enzyme]-L-cysteine + [acceptor protein]-L-lysine = [E2 ubiquitin-conjugating enzyme]-L-cysteine + N(6)-ubiquitinyl-[acceptor protein]-L-lysine.</text>
        <dbReference type="EC" id="2.3.2.27"/>
    </reaction>
</comment>
<keyword evidence="5" id="KW-0808">Transferase</keyword>
<dbReference type="PANTHER" id="PTHR46913:SF19">
    <property type="entry name" value="RING-TYPE E3 UBIQUITIN TRANSFERASE"/>
    <property type="match status" value="1"/>
</dbReference>
<dbReference type="GO" id="GO:0016567">
    <property type="term" value="P:protein ubiquitination"/>
    <property type="evidence" value="ECO:0007669"/>
    <property type="project" value="UniProtKB-UniPathway"/>
</dbReference>
<protein>
    <recommendedName>
        <fullName evidence="4">RING-type E3 ubiquitin transferase</fullName>
        <ecNumber evidence="4">2.3.2.27</ecNumber>
    </recommendedName>
</protein>
<dbReference type="Pfam" id="PF13639">
    <property type="entry name" value="zf-RING_2"/>
    <property type="match status" value="1"/>
</dbReference>
<proteinExistence type="inferred from homology"/>
<evidence type="ECO:0000313" key="17">
    <source>
        <dbReference type="EMBL" id="RDX60820.1"/>
    </source>
</evidence>
<evidence type="ECO:0000256" key="14">
    <source>
        <dbReference type="PROSITE-ProRule" id="PRU00175"/>
    </source>
</evidence>
<accession>A0A371E466</accession>
<evidence type="ECO:0000256" key="6">
    <source>
        <dbReference type="ARBA" id="ARBA00022692"/>
    </source>
</evidence>
<dbReference type="InterPro" id="IPR001841">
    <property type="entry name" value="Znf_RING"/>
</dbReference>
<feature type="non-terminal residue" evidence="17">
    <location>
        <position position="1"/>
    </location>
</feature>
<keyword evidence="18" id="KW-1185">Reference proteome</keyword>
<dbReference type="FunFam" id="3.30.40.10:FF:000233">
    <property type="entry name" value="RING-H2 finger protein ATL54"/>
    <property type="match status" value="1"/>
</dbReference>
<evidence type="ECO:0000256" key="3">
    <source>
        <dbReference type="ARBA" id="ARBA00004906"/>
    </source>
</evidence>
<dbReference type="SUPFAM" id="SSF57850">
    <property type="entry name" value="RING/U-box"/>
    <property type="match status" value="1"/>
</dbReference>
<dbReference type="GO" id="GO:0016020">
    <property type="term" value="C:membrane"/>
    <property type="evidence" value="ECO:0007669"/>
    <property type="project" value="UniProtKB-SubCell"/>
</dbReference>
<sequence length="433" mass="48588">MASKHRKLFPDETATNQTQDCYGFCDPACPYNCYTNPDYYFSPPPPQSISHSNQVNHISSYIIILVTLFTVIFVVVGFYVIKAKCYAAWCGWRFNGSVPSDTTEEFLNENQVDHPVWLIATVGLQQSIINSITVCKYKKDEGLVEGTECSVCLNEFQEEETLRLLPKCNHAFHIPCIDTWLRSHTNCPLCRAGIVSNGVSVPPEVALSNLGSIEQENANLGRNQVTLLENSRNEGGLSTNMVTGESSEALELIDESNSKERVNDHTQNHEVLNIENQTEIRESIDRGPIPTSDMTKIVYISKEQYPPCHEVTSGDEFRSYLKSKMESVSTDPSLAVSSCSLESENHHVVDDHKHDNTMAHTDGDCYSKACTTIRRSSFEECLHLSPFYQVRGHVKINVLYVSITKDNVLSHCRTGLLRQEGIRSSAEYEATKV</sequence>
<evidence type="ECO:0000256" key="13">
    <source>
        <dbReference type="ARBA" id="ARBA00024209"/>
    </source>
</evidence>
<dbReference type="EMBL" id="QJKJ01016555">
    <property type="protein sequence ID" value="RDX60820.1"/>
    <property type="molecule type" value="Genomic_DNA"/>
</dbReference>
<dbReference type="OrthoDB" id="9984778at2759"/>
<keyword evidence="7" id="KW-0479">Metal-binding</keyword>
<keyword evidence="6 15" id="KW-0812">Transmembrane</keyword>
<name>A0A371E466_MUCPR</name>
<dbReference type="InterPro" id="IPR044600">
    <property type="entry name" value="ATL1/ATL16-like"/>
</dbReference>
<dbReference type="CDD" id="cd16461">
    <property type="entry name" value="RING-H2_EL5-like"/>
    <property type="match status" value="1"/>
</dbReference>
<evidence type="ECO:0000259" key="16">
    <source>
        <dbReference type="PROSITE" id="PS50089"/>
    </source>
</evidence>
<evidence type="ECO:0000256" key="7">
    <source>
        <dbReference type="ARBA" id="ARBA00022723"/>
    </source>
</evidence>
<dbReference type="SMART" id="SM00184">
    <property type="entry name" value="RING"/>
    <property type="match status" value="1"/>
</dbReference>
<gene>
    <name evidence="17" type="primary">ATL54</name>
    <name evidence="17" type="ORF">CR513_61008</name>
</gene>
<keyword evidence="8 14" id="KW-0863">Zinc-finger</keyword>
<dbReference type="UniPathway" id="UPA00143"/>
<feature type="transmembrane region" description="Helical" evidence="15">
    <location>
        <begin position="61"/>
        <end position="81"/>
    </location>
</feature>
<organism evidence="17 18">
    <name type="scientific">Mucuna pruriens</name>
    <name type="common">Velvet bean</name>
    <name type="synonym">Dolichos pruriens</name>
    <dbReference type="NCBI Taxonomy" id="157652"/>
    <lineage>
        <taxon>Eukaryota</taxon>
        <taxon>Viridiplantae</taxon>
        <taxon>Streptophyta</taxon>
        <taxon>Embryophyta</taxon>
        <taxon>Tracheophyta</taxon>
        <taxon>Spermatophyta</taxon>
        <taxon>Magnoliopsida</taxon>
        <taxon>eudicotyledons</taxon>
        <taxon>Gunneridae</taxon>
        <taxon>Pentapetalae</taxon>
        <taxon>rosids</taxon>
        <taxon>fabids</taxon>
        <taxon>Fabales</taxon>
        <taxon>Fabaceae</taxon>
        <taxon>Papilionoideae</taxon>
        <taxon>50 kb inversion clade</taxon>
        <taxon>NPAAA clade</taxon>
        <taxon>indigoferoid/millettioid clade</taxon>
        <taxon>Phaseoleae</taxon>
        <taxon>Mucuna</taxon>
    </lineage>
</organism>
<evidence type="ECO:0000256" key="4">
    <source>
        <dbReference type="ARBA" id="ARBA00012483"/>
    </source>
</evidence>